<evidence type="ECO:0000259" key="3">
    <source>
        <dbReference type="PROSITE" id="PS50041"/>
    </source>
</evidence>
<name>A0A8S9ZGN9_9BILA</name>
<organism evidence="4 5">
    <name type="scientific">Meloidogyne graminicola</name>
    <dbReference type="NCBI Taxonomy" id="189291"/>
    <lineage>
        <taxon>Eukaryota</taxon>
        <taxon>Metazoa</taxon>
        <taxon>Ecdysozoa</taxon>
        <taxon>Nematoda</taxon>
        <taxon>Chromadorea</taxon>
        <taxon>Rhabditida</taxon>
        <taxon>Tylenchina</taxon>
        <taxon>Tylenchomorpha</taxon>
        <taxon>Tylenchoidea</taxon>
        <taxon>Meloidogynidae</taxon>
        <taxon>Meloidogyninae</taxon>
        <taxon>Meloidogyne</taxon>
    </lineage>
</organism>
<evidence type="ECO:0000256" key="2">
    <source>
        <dbReference type="SAM" id="SignalP"/>
    </source>
</evidence>
<dbReference type="PROSITE" id="PS00615">
    <property type="entry name" value="C_TYPE_LECTIN_1"/>
    <property type="match status" value="1"/>
</dbReference>
<evidence type="ECO:0000313" key="5">
    <source>
        <dbReference type="Proteomes" id="UP000605970"/>
    </source>
</evidence>
<dbReference type="Gene3D" id="3.10.100.10">
    <property type="entry name" value="Mannose-Binding Protein A, subunit A"/>
    <property type="match status" value="1"/>
</dbReference>
<dbReference type="InterPro" id="IPR018378">
    <property type="entry name" value="C-type_lectin_CS"/>
</dbReference>
<dbReference type="InterPro" id="IPR016186">
    <property type="entry name" value="C-type_lectin-like/link_sf"/>
</dbReference>
<gene>
    <name evidence="4" type="ORF">Mgra_00008091</name>
</gene>
<dbReference type="PROSITE" id="PS50041">
    <property type="entry name" value="C_TYPE_LECTIN_2"/>
    <property type="match status" value="1"/>
</dbReference>
<dbReference type="AlphaFoldDB" id="A0A8S9ZGN9"/>
<dbReference type="CDD" id="cd00037">
    <property type="entry name" value="CLECT"/>
    <property type="match status" value="1"/>
</dbReference>
<evidence type="ECO:0000313" key="4">
    <source>
        <dbReference type="EMBL" id="KAF7632490.1"/>
    </source>
</evidence>
<dbReference type="OrthoDB" id="5897066at2759"/>
<dbReference type="Proteomes" id="UP000605970">
    <property type="component" value="Unassembled WGS sequence"/>
</dbReference>
<keyword evidence="5" id="KW-1185">Reference proteome</keyword>
<keyword evidence="1" id="KW-1015">Disulfide bond</keyword>
<dbReference type="InterPro" id="IPR001304">
    <property type="entry name" value="C-type_lectin-like"/>
</dbReference>
<proteinExistence type="predicted"/>
<protein>
    <recommendedName>
        <fullName evidence="3">C-type lectin domain-containing protein</fullName>
    </recommendedName>
</protein>
<dbReference type="EMBL" id="JABEBT010000101">
    <property type="protein sequence ID" value="KAF7632490.1"/>
    <property type="molecule type" value="Genomic_DNA"/>
</dbReference>
<reference evidence="4" key="1">
    <citation type="journal article" date="2020" name="Ecol. Evol.">
        <title>Genome structure and content of the rice root-knot nematode (Meloidogyne graminicola).</title>
        <authorList>
            <person name="Phan N.T."/>
            <person name="Danchin E.G.J."/>
            <person name="Klopp C."/>
            <person name="Perfus-Barbeoch L."/>
            <person name="Kozlowski D.K."/>
            <person name="Koutsovoulos G.D."/>
            <person name="Lopez-Roques C."/>
            <person name="Bouchez O."/>
            <person name="Zahm M."/>
            <person name="Besnard G."/>
            <person name="Bellafiore S."/>
        </authorList>
    </citation>
    <scope>NUCLEOTIDE SEQUENCE</scope>
    <source>
        <strain evidence="4">VN-18</strain>
    </source>
</reference>
<keyword evidence="2" id="KW-0732">Signal</keyword>
<dbReference type="SMART" id="SM00034">
    <property type="entry name" value="CLECT"/>
    <property type="match status" value="1"/>
</dbReference>
<comment type="caution">
    <text evidence="4">The sequence shown here is derived from an EMBL/GenBank/DDBJ whole genome shotgun (WGS) entry which is preliminary data.</text>
</comment>
<dbReference type="InterPro" id="IPR016187">
    <property type="entry name" value="CTDL_fold"/>
</dbReference>
<sequence length="306" mass="34320">MYLITLLIIFLIFPSFVSSKCSSEWKTRVDSDGNTYGYIALISDLINIFQANAICREKGGDIVSIHSEEENNFVGALASPLIKQCQETNACVQRVNHNNNGTTLLDKLYRSLWIGTARVQFAPPFGNTSVQCVNTDGTPCDYGRVDGLAAHNRNITPWGFGNPSGLSDFSERSIEGCTELYIGSNSPQPYWNDISCYALLGGVVCKKNCSQTCKDEDMETTTTTKTLTTTTQVNNICNNTVCGVDGWKWHCNEKKTQCMSYHKYTMPSNGTYWDVSSCIFLLRNSCYFNNFYAINHFFYLGWCNMP</sequence>
<feature type="domain" description="C-type lectin" evidence="3">
    <location>
        <begin position="50"/>
        <end position="196"/>
    </location>
</feature>
<feature type="signal peptide" evidence="2">
    <location>
        <begin position="1"/>
        <end position="19"/>
    </location>
</feature>
<dbReference type="SUPFAM" id="SSF56436">
    <property type="entry name" value="C-type lectin-like"/>
    <property type="match status" value="1"/>
</dbReference>
<accession>A0A8S9ZGN9</accession>
<evidence type="ECO:0000256" key="1">
    <source>
        <dbReference type="ARBA" id="ARBA00023157"/>
    </source>
</evidence>
<feature type="chain" id="PRO_5035825760" description="C-type lectin domain-containing protein" evidence="2">
    <location>
        <begin position="20"/>
        <end position="306"/>
    </location>
</feature>